<organism evidence="2 3">
    <name type="scientific">Actinomadura violacea</name>
    <dbReference type="NCBI Taxonomy" id="2819934"/>
    <lineage>
        <taxon>Bacteria</taxon>
        <taxon>Bacillati</taxon>
        <taxon>Actinomycetota</taxon>
        <taxon>Actinomycetes</taxon>
        <taxon>Streptosporangiales</taxon>
        <taxon>Thermomonosporaceae</taxon>
        <taxon>Actinomadura</taxon>
    </lineage>
</organism>
<keyword evidence="3" id="KW-1185">Reference proteome</keyword>
<dbReference type="Proteomes" id="UP000680206">
    <property type="component" value="Unassembled WGS sequence"/>
</dbReference>
<name>A0ABS3S839_9ACTN</name>
<dbReference type="SUPFAM" id="SSF101386">
    <property type="entry name" value="all-alpha NTP pyrophosphatases"/>
    <property type="match status" value="1"/>
</dbReference>
<sequence>MTTAERAEPCHDFWADTARIRSGYLVEVPTQTLVLKIAEEVGEVAEAYIGMTGGNPRKGIHKTRVDVLDELADVMLTVAVAMADLAGGVDEAEAHMARRLEIVSARDVAAPPSGADTVGGPGPASSCAPPPAATC</sequence>
<protein>
    <submittedName>
        <fullName evidence="2">MazG-like family protein</fullName>
    </submittedName>
</protein>
<reference evidence="2 3" key="1">
    <citation type="submission" date="2021-03" db="EMBL/GenBank/DDBJ databases">
        <title>Actinomadura violae sp. nov., isolated from lichen in Thailand.</title>
        <authorList>
            <person name="Kanchanasin P."/>
            <person name="Saeng-In P."/>
            <person name="Phongsopitanun W."/>
            <person name="Yuki M."/>
            <person name="Kudo T."/>
            <person name="Ohkuma M."/>
            <person name="Tanasupawat S."/>
        </authorList>
    </citation>
    <scope>NUCLEOTIDE SEQUENCE [LARGE SCALE GENOMIC DNA]</scope>
    <source>
        <strain evidence="2 3">LCR2-06</strain>
    </source>
</reference>
<gene>
    <name evidence="2" type="ORF">J4709_45925</name>
</gene>
<comment type="caution">
    <text evidence="2">The sequence shown here is derived from an EMBL/GenBank/DDBJ whole genome shotgun (WGS) entry which is preliminary data.</text>
</comment>
<evidence type="ECO:0000313" key="3">
    <source>
        <dbReference type="Proteomes" id="UP000680206"/>
    </source>
</evidence>
<evidence type="ECO:0000256" key="1">
    <source>
        <dbReference type="SAM" id="MobiDB-lite"/>
    </source>
</evidence>
<dbReference type="EMBL" id="JAGEPF010000040">
    <property type="protein sequence ID" value="MBO2464928.1"/>
    <property type="molecule type" value="Genomic_DNA"/>
</dbReference>
<accession>A0ABS3S839</accession>
<dbReference type="InterPro" id="IPR044548">
    <property type="entry name" value="AF0060_NTP-PPase_MazG-like"/>
</dbReference>
<feature type="region of interest" description="Disordered" evidence="1">
    <location>
        <begin position="110"/>
        <end position="135"/>
    </location>
</feature>
<evidence type="ECO:0000313" key="2">
    <source>
        <dbReference type="EMBL" id="MBO2464928.1"/>
    </source>
</evidence>
<dbReference type="RefSeq" id="WP_208251792.1">
    <property type="nucleotide sequence ID" value="NZ_JAGEPF010000040.1"/>
</dbReference>
<dbReference type="CDD" id="cd11533">
    <property type="entry name" value="NTP-PPase_Af0060_like"/>
    <property type="match status" value="1"/>
</dbReference>
<proteinExistence type="predicted"/>
<dbReference type="Gene3D" id="1.10.287.1080">
    <property type="entry name" value="MazG-like"/>
    <property type="match status" value="1"/>
</dbReference>